<organism evidence="11">
    <name type="scientific">uncultured organism</name>
    <dbReference type="NCBI Taxonomy" id="155900"/>
    <lineage>
        <taxon>unclassified sequences</taxon>
        <taxon>environmental samples</taxon>
    </lineage>
</organism>
<dbReference type="InterPro" id="IPR006664">
    <property type="entry name" value="OMP_bac"/>
</dbReference>
<evidence type="ECO:0000313" key="11">
    <source>
        <dbReference type="EMBL" id="CAK32579.1"/>
    </source>
</evidence>
<keyword evidence="4" id="KW-0472">Membrane</keyword>
<feature type="domain" description="OmpA-like" evidence="10">
    <location>
        <begin position="59"/>
        <end position="176"/>
    </location>
</feature>
<dbReference type="InterPro" id="IPR006665">
    <property type="entry name" value="OmpA-like"/>
</dbReference>
<evidence type="ECO:0000256" key="5">
    <source>
        <dbReference type="ARBA" id="ARBA00023139"/>
    </source>
</evidence>
<protein>
    <submittedName>
        <fullName evidence="11">Outer membrane protein</fullName>
    </submittedName>
</protein>
<accession>Q1EI31</accession>
<dbReference type="PANTHER" id="PTHR30329:SF21">
    <property type="entry name" value="LIPOPROTEIN YIAD-RELATED"/>
    <property type="match status" value="1"/>
</dbReference>
<feature type="region of interest" description="Disordered" evidence="9">
    <location>
        <begin position="38"/>
        <end position="57"/>
    </location>
</feature>
<dbReference type="PANTHER" id="PTHR30329">
    <property type="entry name" value="STATOR ELEMENT OF FLAGELLAR MOTOR COMPLEX"/>
    <property type="match status" value="1"/>
</dbReference>
<gene>
    <name evidence="11" type="ORF">17H9-5</name>
</gene>
<dbReference type="PROSITE" id="PS51257">
    <property type="entry name" value="PROKAR_LIPOPROTEIN"/>
    <property type="match status" value="1"/>
</dbReference>
<dbReference type="Pfam" id="PF00691">
    <property type="entry name" value="OmpA"/>
    <property type="match status" value="1"/>
</dbReference>
<dbReference type="GO" id="GO:0016020">
    <property type="term" value="C:membrane"/>
    <property type="evidence" value="ECO:0007669"/>
    <property type="project" value="InterPro"/>
</dbReference>
<dbReference type="NCBIfam" id="TIGR02802">
    <property type="entry name" value="Pal_lipo"/>
    <property type="match status" value="1"/>
</dbReference>
<evidence type="ECO:0000256" key="4">
    <source>
        <dbReference type="ARBA" id="ARBA00023136"/>
    </source>
</evidence>
<keyword evidence="5" id="KW-0564">Palmitate</keyword>
<dbReference type="PRINTS" id="PR01021">
    <property type="entry name" value="OMPADOMAIN"/>
</dbReference>
<keyword evidence="8" id="KW-0131">Cell cycle</keyword>
<dbReference type="HAMAP" id="MF_02204">
    <property type="entry name" value="Pal"/>
    <property type="match status" value="1"/>
</dbReference>
<keyword evidence="3" id="KW-0732">Signal</keyword>
<dbReference type="CDD" id="cd07185">
    <property type="entry name" value="OmpA_C-like"/>
    <property type="match status" value="1"/>
</dbReference>
<keyword evidence="6" id="KW-0998">Cell outer membrane</keyword>
<evidence type="ECO:0000256" key="1">
    <source>
        <dbReference type="ARBA" id="ARBA00004442"/>
    </source>
</evidence>
<name>Q1EI31_9ZZZZ</name>
<dbReference type="EMBL" id="AM270417">
    <property type="protein sequence ID" value="CAK32579.1"/>
    <property type="molecule type" value="Genomic_DNA"/>
</dbReference>
<dbReference type="PROSITE" id="PS51123">
    <property type="entry name" value="OMPA_2"/>
    <property type="match status" value="1"/>
</dbReference>
<evidence type="ECO:0000259" key="10">
    <source>
        <dbReference type="PROSITE" id="PS51123"/>
    </source>
</evidence>
<dbReference type="GO" id="GO:0051301">
    <property type="term" value="P:cell division"/>
    <property type="evidence" value="ECO:0007669"/>
    <property type="project" value="UniProtKB-KW"/>
</dbReference>
<dbReference type="PRINTS" id="PR01023">
    <property type="entry name" value="NAFLGMOTY"/>
</dbReference>
<evidence type="ECO:0000256" key="9">
    <source>
        <dbReference type="SAM" id="MobiDB-lite"/>
    </source>
</evidence>
<proteinExistence type="inferred from homology"/>
<evidence type="ECO:0000256" key="2">
    <source>
        <dbReference type="ARBA" id="ARBA00022618"/>
    </source>
</evidence>
<dbReference type="SUPFAM" id="SSF103088">
    <property type="entry name" value="OmpA-like"/>
    <property type="match status" value="1"/>
</dbReference>
<dbReference type="InterPro" id="IPR036737">
    <property type="entry name" value="OmpA-like_sf"/>
</dbReference>
<dbReference type="InterPro" id="IPR014169">
    <property type="entry name" value="Pal_lipo_C"/>
</dbReference>
<keyword evidence="7" id="KW-0449">Lipoprotein</keyword>
<sequence length="178" mass="18537">MRFKILGLIAAAALVAACETAPEEKAATSGAGAATTTTAAAPAVSPPAAMPSGPAKGSKAEFVSEVGDRIFFEFDKYNLKAGARGTLEKQAAWLKKWPAVTITVEGHCDERGTREYNLALGERRANSVKDYLVALGVNPSRIKTISYGKERPVALGSNESAWAQNRRGVTAITGGAGA</sequence>
<evidence type="ECO:0000256" key="6">
    <source>
        <dbReference type="ARBA" id="ARBA00023237"/>
    </source>
</evidence>
<evidence type="ECO:0000256" key="3">
    <source>
        <dbReference type="ARBA" id="ARBA00022729"/>
    </source>
</evidence>
<reference evidence="11" key="1">
    <citation type="submission" date="2006-06" db="EMBL/GenBank/DDBJ databases">
        <title>Construction and analysis of a metagenomic library from a deep-sea sediment of east Pacific nodule Province.</title>
        <authorList>
            <person name="Xu M."/>
            <person name="Xiao X."/>
            <person name="Wang F."/>
        </authorList>
    </citation>
    <scope>NUCLEOTIDE SEQUENCE</scope>
</reference>
<dbReference type="InterPro" id="IPR039001">
    <property type="entry name" value="Pal"/>
</dbReference>
<comment type="subcellular location">
    <subcellularLocation>
        <location evidence="1">Cell outer membrane</location>
    </subcellularLocation>
</comment>
<keyword evidence="2" id="KW-0132">Cell division</keyword>
<evidence type="ECO:0000256" key="7">
    <source>
        <dbReference type="ARBA" id="ARBA00023288"/>
    </source>
</evidence>
<dbReference type="InterPro" id="IPR050330">
    <property type="entry name" value="Bact_OuterMem_StrucFunc"/>
</dbReference>
<evidence type="ECO:0000256" key="8">
    <source>
        <dbReference type="ARBA" id="ARBA00023306"/>
    </source>
</evidence>
<dbReference type="AlphaFoldDB" id="Q1EI31"/>
<dbReference type="Gene3D" id="3.30.1330.60">
    <property type="entry name" value="OmpA-like domain"/>
    <property type="match status" value="1"/>
</dbReference>